<dbReference type="AlphaFoldDB" id="C1N0I4"/>
<dbReference type="GeneID" id="9687085"/>
<reference evidence="2 3" key="1">
    <citation type="journal article" date="2009" name="Science">
        <title>Green evolution and dynamic adaptations revealed by genomes of the marine picoeukaryotes Micromonas.</title>
        <authorList>
            <person name="Worden A.Z."/>
            <person name="Lee J.H."/>
            <person name="Mock T."/>
            <person name="Rouze P."/>
            <person name="Simmons M.P."/>
            <person name="Aerts A.L."/>
            <person name="Allen A.E."/>
            <person name="Cuvelier M.L."/>
            <person name="Derelle E."/>
            <person name="Everett M.V."/>
            <person name="Foulon E."/>
            <person name="Grimwood J."/>
            <person name="Gundlach H."/>
            <person name="Henrissat B."/>
            <person name="Napoli C."/>
            <person name="McDonald S.M."/>
            <person name="Parker M.S."/>
            <person name="Rombauts S."/>
            <person name="Salamov A."/>
            <person name="Von Dassow P."/>
            <person name="Badger J.H."/>
            <person name="Coutinho P.M."/>
            <person name="Demir E."/>
            <person name="Dubchak I."/>
            <person name="Gentemann C."/>
            <person name="Eikrem W."/>
            <person name="Gready J.E."/>
            <person name="John U."/>
            <person name="Lanier W."/>
            <person name="Lindquist E.A."/>
            <person name="Lucas S."/>
            <person name="Mayer K.F."/>
            <person name="Moreau H."/>
            <person name="Not F."/>
            <person name="Otillar R."/>
            <person name="Panaud O."/>
            <person name="Pangilinan J."/>
            <person name="Paulsen I."/>
            <person name="Piegu B."/>
            <person name="Poliakov A."/>
            <person name="Robbens S."/>
            <person name="Schmutz J."/>
            <person name="Toulza E."/>
            <person name="Wyss T."/>
            <person name="Zelensky A."/>
            <person name="Zhou K."/>
            <person name="Armbrust E.V."/>
            <person name="Bhattacharya D."/>
            <person name="Goodenough U.W."/>
            <person name="Van de Peer Y."/>
            <person name="Grigoriev I.V."/>
        </authorList>
    </citation>
    <scope>NUCLEOTIDE SEQUENCE [LARGE SCALE GENOMIC DNA]</scope>
    <source>
        <strain evidence="2 3">CCMP1545</strain>
    </source>
</reference>
<feature type="compositionally biased region" description="Basic residues" evidence="1">
    <location>
        <begin position="24"/>
        <end position="40"/>
    </location>
</feature>
<evidence type="ECO:0000313" key="3">
    <source>
        <dbReference type="Proteomes" id="UP000001876"/>
    </source>
</evidence>
<dbReference type="eggNOG" id="ENOG502QQBM">
    <property type="taxonomic scope" value="Eukaryota"/>
</dbReference>
<dbReference type="OMA" id="YEKRLPW"/>
<name>C1N0I4_MICPC</name>
<gene>
    <name evidence="2" type="ORF">MICPUCDRAFT_48218</name>
</gene>
<feature type="compositionally biased region" description="Low complexity" evidence="1">
    <location>
        <begin position="1"/>
        <end position="18"/>
    </location>
</feature>
<feature type="region of interest" description="Disordered" evidence="1">
    <location>
        <begin position="1"/>
        <end position="76"/>
    </location>
</feature>
<dbReference type="KEGG" id="mpp:MICPUCDRAFT_48218"/>
<proteinExistence type="predicted"/>
<organism evidence="3">
    <name type="scientific">Micromonas pusilla (strain CCMP1545)</name>
    <name type="common">Picoplanktonic green alga</name>
    <dbReference type="NCBI Taxonomy" id="564608"/>
    <lineage>
        <taxon>Eukaryota</taxon>
        <taxon>Viridiplantae</taxon>
        <taxon>Chlorophyta</taxon>
        <taxon>Mamiellophyceae</taxon>
        <taxon>Mamiellales</taxon>
        <taxon>Mamiellaceae</taxon>
        <taxon>Micromonas</taxon>
    </lineage>
</organism>
<feature type="compositionally biased region" description="Basic and acidic residues" evidence="1">
    <location>
        <begin position="43"/>
        <end position="55"/>
    </location>
</feature>
<dbReference type="RefSeq" id="XP_003061395.1">
    <property type="nucleotide sequence ID" value="XM_003061349.1"/>
</dbReference>
<dbReference type="PANTHER" id="PTHR35757">
    <property type="entry name" value="THERMOSOME SUBUNIT GAMMA"/>
    <property type="match status" value="1"/>
</dbReference>
<feature type="compositionally biased region" description="Low complexity" evidence="1">
    <location>
        <begin position="62"/>
        <end position="73"/>
    </location>
</feature>
<dbReference type="EMBL" id="GG663744">
    <property type="protein sequence ID" value="EEH54025.1"/>
    <property type="molecule type" value="Genomic_DNA"/>
</dbReference>
<dbReference type="OrthoDB" id="45571at2759"/>
<evidence type="ECO:0000313" key="2">
    <source>
        <dbReference type="EMBL" id="EEH54025.1"/>
    </source>
</evidence>
<dbReference type="PANTHER" id="PTHR35757:SF1">
    <property type="entry name" value="THERMOSOME SUBUNIT GAMMA"/>
    <property type="match status" value="1"/>
</dbReference>
<evidence type="ECO:0000256" key="1">
    <source>
        <dbReference type="SAM" id="MobiDB-lite"/>
    </source>
</evidence>
<dbReference type="STRING" id="564608.C1N0I4"/>
<protein>
    <submittedName>
        <fullName evidence="2">Predicted protein</fullName>
    </submittedName>
</protein>
<sequence>MSSASRLARASTASTSSPSPSPSPRRRPATRAPRRARSVRRGVVAEDREGREKRVSAPAPAPAFAAPPRLARAARPEPPKEYLRLVELADGGWELQSATATFRAPRGDDDDDDDDAVEISLTSTVHVGEPSYYAALQEECDARYDAVLFELITSEENLRPGRAPPPRDADGTRRRRDKNSDSDDDDFLPALAARLSPTPDARALAEAHGLRAQLDALDLQRDRWFVADLPRSVLMRAQVEAGERGAQLSRDDASAAASAAALPPALEALVVTATGRAGGGPARQLTRSMCWLVPCPEAHLLLLDWVWGGGRPAPALGATLDAIASGDVMAARRLAFAQMIVSAQAKGAVGGGADVPVLVLRRNDAAIECVRKAAATRGVNRIALLYGGLHMPGLTSKVMNELGYEITGAPSWRAVWKIDGPSSRSAVARSRSAVWRWAALPLLLLVDGADWAFTLSDVAASPATAAIEIGLYVVRHGAVYYGLGKWVLEWNRQLFDDRGGGGERGFS</sequence>
<dbReference type="Proteomes" id="UP000001876">
    <property type="component" value="Unassembled WGS sequence"/>
</dbReference>
<accession>C1N0I4</accession>
<feature type="region of interest" description="Disordered" evidence="1">
    <location>
        <begin position="157"/>
        <end position="189"/>
    </location>
</feature>
<keyword evidence="3" id="KW-1185">Reference proteome</keyword>